<dbReference type="Gene3D" id="2.40.128.20">
    <property type="match status" value="1"/>
</dbReference>
<dbReference type="SUPFAM" id="SSF50814">
    <property type="entry name" value="Lipocalins"/>
    <property type="match status" value="1"/>
</dbReference>
<evidence type="ECO:0000256" key="1">
    <source>
        <dbReference type="ARBA" id="ARBA00008390"/>
    </source>
</evidence>
<dbReference type="Proteomes" id="UP001608902">
    <property type="component" value="Unassembled WGS sequence"/>
</dbReference>
<sequence length="165" mass="18975">MRRRLTVIFLLSLILQNGSSKKLPDKFLGTWKLEKFVNLDQYLQARGYRWLTRKLVAASSVTKIIRKAASGLPLRYDMETLTWKKNVAFKDIIIGRPFTSEHVEDGVFKVLFDIDDKGDTLTERVTNIVEPDDDETFVYMRDGELLIMAAKWKGVDASAIYIKIA</sequence>
<comment type="similarity">
    <text evidence="1">Belongs to the calycin superfamily. Fatty-acid binding protein (FABP) family.</text>
</comment>
<name>A0ABD6E2H5_9BILA</name>
<feature type="chain" id="PRO_5044849504" evidence="4">
    <location>
        <begin position="21"/>
        <end position="165"/>
    </location>
</feature>
<organism evidence="5 6">
    <name type="scientific">Gnathostoma spinigerum</name>
    <dbReference type="NCBI Taxonomy" id="75299"/>
    <lineage>
        <taxon>Eukaryota</taxon>
        <taxon>Metazoa</taxon>
        <taxon>Ecdysozoa</taxon>
        <taxon>Nematoda</taxon>
        <taxon>Chromadorea</taxon>
        <taxon>Rhabditida</taxon>
        <taxon>Spirurina</taxon>
        <taxon>Gnathostomatomorpha</taxon>
        <taxon>Gnathostomatoidea</taxon>
        <taxon>Gnathostomatidae</taxon>
        <taxon>Gnathostoma</taxon>
    </lineage>
</organism>
<evidence type="ECO:0000256" key="2">
    <source>
        <dbReference type="ARBA" id="ARBA00022448"/>
    </source>
</evidence>
<gene>
    <name evidence="5" type="ORF">AB6A40_000649</name>
</gene>
<comment type="caution">
    <text evidence="5">The sequence shown here is derived from an EMBL/GenBank/DDBJ whole genome shotgun (WGS) entry which is preliminary data.</text>
</comment>
<dbReference type="PANTHER" id="PTHR22725">
    <property type="entry name" value="FATTY ACID-BINDING PROTEIN HOMOLOG 1-RELATED-RELATED"/>
    <property type="match status" value="1"/>
</dbReference>
<dbReference type="CDD" id="cd00742">
    <property type="entry name" value="FABP"/>
    <property type="match status" value="1"/>
</dbReference>
<evidence type="ECO:0000313" key="6">
    <source>
        <dbReference type="Proteomes" id="UP001608902"/>
    </source>
</evidence>
<dbReference type="GO" id="GO:0008289">
    <property type="term" value="F:lipid binding"/>
    <property type="evidence" value="ECO:0007669"/>
    <property type="project" value="UniProtKB-KW"/>
</dbReference>
<evidence type="ECO:0000256" key="4">
    <source>
        <dbReference type="SAM" id="SignalP"/>
    </source>
</evidence>
<keyword evidence="2" id="KW-0813">Transport</keyword>
<keyword evidence="4" id="KW-0732">Signal</keyword>
<keyword evidence="6" id="KW-1185">Reference proteome</keyword>
<evidence type="ECO:0000313" key="5">
    <source>
        <dbReference type="EMBL" id="MFH4973940.1"/>
    </source>
</evidence>
<accession>A0ABD6E2H5</accession>
<dbReference type="InterPro" id="IPR012674">
    <property type="entry name" value="Calycin"/>
</dbReference>
<dbReference type="InterPro" id="IPR040094">
    <property type="entry name" value="Lbp1-4"/>
</dbReference>
<keyword evidence="3" id="KW-0446">Lipid-binding</keyword>
<proteinExistence type="inferred from homology"/>
<protein>
    <submittedName>
        <fullName evidence="5">Uncharacterized protein</fullName>
    </submittedName>
</protein>
<reference evidence="5 6" key="1">
    <citation type="submission" date="2024-08" db="EMBL/GenBank/DDBJ databases">
        <title>Gnathostoma spinigerum genome.</title>
        <authorList>
            <person name="Gonzalez-Bertolin B."/>
            <person name="Monzon S."/>
            <person name="Zaballos A."/>
            <person name="Jimenez P."/>
            <person name="Dekumyoy P."/>
            <person name="Varona S."/>
            <person name="Cuesta I."/>
            <person name="Sumanam S."/>
            <person name="Adisakwattana P."/>
            <person name="Gasser R.B."/>
            <person name="Hernandez-Gonzalez A."/>
            <person name="Young N.D."/>
            <person name="Perteguer M.J."/>
        </authorList>
    </citation>
    <scope>NUCLEOTIDE SEQUENCE [LARGE SCALE GENOMIC DNA]</scope>
    <source>
        <strain evidence="5">AL3</strain>
        <tissue evidence="5">Liver</tissue>
    </source>
</reference>
<dbReference type="EMBL" id="JBGFUD010000194">
    <property type="protein sequence ID" value="MFH4973940.1"/>
    <property type="molecule type" value="Genomic_DNA"/>
</dbReference>
<evidence type="ECO:0000256" key="3">
    <source>
        <dbReference type="ARBA" id="ARBA00023121"/>
    </source>
</evidence>
<feature type="signal peptide" evidence="4">
    <location>
        <begin position="1"/>
        <end position="20"/>
    </location>
</feature>
<dbReference type="AlphaFoldDB" id="A0ABD6E2H5"/>